<dbReference type="InterPro" id="IPR002575">
    <property type="entry name" value="Aminoglycoside_PTrfase"/>
</dbReference>
<dbReference type="OrthoDB" id="236897at2"/>
<keyword evidence="2" id="KW-0418">Kinase</keyword>
<proteinExistence type="predicted"/>
<dbReference type="KEGG" id="ske:Sked_14970"/>
<name>D1BFS2_SANKS</name>
<dbReference type="Pfam" id="PF01636">
    <property type="entry name" value="APH"/>
    <property type="match status" value="1"/>
</dbReference>
<dbReference type="AlphaFoldDB" id="D1BFS2"/>
<sequence length="256" mass="27677">MDDVEEPLAGGNASDAVVRVGSTVRKPWTSATPAVHHVMRHVREAGVDVPAVLGRDEQGRQVLEMVPGRIAMDSPPLTRDELARVGRLVRSVHDATQDLATDRRAAWDVLLPAPAAADAGADLVCHNDLAPWNLVVGARWVFIDWDGAGPSTRLWDLAYAAQSFTINDSRADPTDAAADLAAFVEGYGADQTLRDALPATLGRRAAAMHEMLRSAHATGRQPWGSMFTSGHGDHWLAATRYAQSNEETWRVALHGR</sequence>
<protein>
    <submittedName>
        <fullName evidence="2">Homoserine kinase type II (Protein kinase fold)</fullName>
    </submittedName>
</protein>
<dbReference type="eggNOG" id="COG2334">
    <property type="taxonomic scope" value="Bacteria"/>
</dbReference>
<keyword evidence="2" id="KW-0808">Transferase</keyword>
<dbReference type="Proteomes" id="UP000000322">
    <property type="component" value="Chromosome"/>
</dbReference>
<organism evidence="2 3">
    <name type="scientific">Sanguibacter keddieii (strain ATCC 51767 / DSM 10542 / NCFB 3025 / ST-74)</name>
    <dbReference type="NCBI Taxonomy" id="446469"/>
    <lineage>
        <taxon>Bacteria</taxon>
        <taxon>Bacillati</taxon>
        <taxon>Actinomycetota</taxon>
        <taxon>Actinomycetes</taxon>
        <taxon>Micrococcales</taxon>
        <taxon>Sanguibacteraceae</taxon>
        <taxon>Sanguibacter</taxon>
    </lineage>
</organism>
<dbReference type="HOGENOM" id="CLU_066396_0_0_11"/>
<dbReference type="Gene3D" id="3.90.1200.10">
    <property type="match status" value="1"/>
</dbReference>
<gene>
    <name evidence="2" type="ordered locus">Sked_14970</name>
</gene>
<dbReference type="STRING" id="446469.Sked_14970"/>
<dbReference type="EMBL" id="CP001819">
    <property type="protein sequence ID" value="ACZ21433.1"/>
    <property type="molecule type" value="Genomic_DNA"/>
</dbReference>
<dbReference type="InterPro" id="IPR011009">
    <property type="entry name" value="Kinase-like_dom_sf"/>
</dbReference>
<accession>D1BFS2</accession>
<evidence type="ECO:0000259" key="1">
    <source>
        <dbReference type="Pfam" id="PF01636"/>
    </source>
</evidence>
<evidence type="ECO:0000313" key="3">
    <source>
        <dbReference type="Proteomes" id="UP000000322"/>
    </source>
</evidence>
<keyword evidence="3" id="KW-1185">Reference proteome</keyword>
<dbReference type="SUPFAM" id="SSF56112">
    <property type="entry name" value="Protein kinase-like (PK-like)"/>
    <property type="match status" value="1"/>
</dbReference>
<reference evidence="2 3" key="1">
    <citation type="journal article" date="2009" name="Stand. Genomic Sci.">
        <title>Complete genome sequence of Sanguibacter keddieii type strain (ST-74).</title>
        <authorList>
            <person name="Ivanova N."/>
            <person name="Sikorski J."/>
            <person name="Sims D."/>
            <person name="Brettin T."/>
            <person name="Detter J.C."/>
            <person name="Han C."/>
            <person name="Lapidus A."/>
            <person name="Copeland A."/>
            <person name="Glavina Del Rio T."/>
            <person name="Nolan M."/>
            <person name="Chen F."/>
            <person name="Lucas S."/>
            <person name="Tice H."/>
            <person name="Cheng J.F."/>
            <person name="Bruce D."/>
            <person name="Goodwin L."/>
            <person name="Pitluck S."/>
            <person name="Pati A."/>
            <person name="Mavromatis K."/>
            <person name="Chen A."/>
            <person name="Palaniappan K."/>
            <person name="D'haeseleer P."/>
            <person name="Chain P."/>
            <person name="Bristow J."/>
            <person name="Eisen J.A."/>
            <person name="Markowitz V."/>
            <person name="Hugenholtz P."/>
            <person name="Goker M."/>
            <person name="Pukall R."/>
            <person name="Klenk H.P."/>
            <person name="Kyrpides N.C."/>
        </authorList>
    </citation>
    <scope>NUCLEOTIDE SEQUENCE [LARGE SCALE GENOMIC DNA]</scope>
    <source>
        <strain evidence="3">ATCC 51767 / DSM 10542 / NCFB 3025 / ST-74</strain>
    </source>
</reference>
<dbReference type="RefSeq" id="WP_012866502.1">
    <property type="nucleotide sequence ID" value="NC_013521.1"/>
</dbReference>
<dbReference type="GO" id="GO:0016301">
    <property type="term" value="F:kinase activity"/>
    <property type="evidence" value="ECO:0007669"/>
    <property type="project" value="UniProtKB-KW"/>
</dbReference>
<feature type="domain" description="Aminoglycoside phosphotransferase" evidence="1">
    <location>
        <begin position="93"/>
        <end position="188"/>
    </location>
</feature>
<evidence type="ECO:0000313" key="2">
    <source>
        <dbReference type="EMBL" id="ACZ21433.1"/>
    </source>
</evidence>